<dbReference type="InterPro" id="IPR029405">
    <property type="entry name" value="APCDD1_dom"/>
</dbReference>
<evidence type="ECO:0000256" key="4">
    <source>
        <dbReference type="ARBA" id="ARBA00023136"/>
    </source>
</evidence>
<dbReference type="SMART" id="SM01352">
    <property type="entry name" value="APCDDC"/>
    <property type="match status" value="2"/>
</dbReference>
<evidence type="ECO:0000256" key="5">
    <source>
        <dbReference type="ARBA" id="ARBA00023180"/>
    </source>
</evidence>
<dbReference type="Proteomes" id="UP000192578">
    <property type="component" value="Unassembled WGS sequence"/>
</dbReference>
<comment type="subcellular location">
    <subcellularLocation>
        <location evidence="1">Membrane</location>
        <topology evidence="1">Single-pass membrane protein</topology>
    </subcellularLocation>
</comment>
<reference evidence="10" key="1">
    <citation type="submission" date="2017-01" db="EMBL/GenBank/DDBJ databases">
        <title>Comparative genomics of anhydrobiosis in the tardigrade Hypsibius dujardini.</title>
        <authorList>
            <person name="Yoshida Y."/>
            <person name="Koutsovoulos G."/>
            <person name="Laetsch D."/>
            <person name="Stevens L."/>
            <person name="Kumar S."/>
            <person name="Horikawa D."/>
            <person name="Ishino K."/>
            <person name="Komine S."/>
            <person name="Tomita M."/>
            <person name="Blaxter M."/>
            <person name="Arakawa K."/>
        </authorList>
    </citation>
    <scope>NUCLEOTIDE SEQUENCE [LARGE SCALE GENOMIC DNA]</scope>
    <source>
        <strain evidence="10">Z151</strain>
    </source>
</reference>
<keyword evidence="4" id="KW-0472">Membrane</keyword>
<dbReference type="PANTHER" id="PTHR31021:SF1">
    <property type="entry name" value="CHROMOSOME UNDETERMINED SCAFFOLD_56, WHOLE GENOME SHOTGUN SEQUENCE"/>
    <property type="match status" value="1"/>
</dbReference>
<dbReference type="InterPro" id="IPR042425">
    <property type="entry name" value="APCDD1"/>
</dbReference>
<comment type="caution">
    <text evidence="9">The sequence shown here is derived from an EMBL/GenBank/DDBJ whole genome shotgun (WGS) entry which is preliminary data.</text>
</comment>
<proteinExistence type="predicted"/>
<feature type="compositionally biased region" description="Low complexity" evidence="6">
    <location>
        <begin position="493"/>
        <end position="515"/>
    </location>
</feature>
<gene>
    <name evidence="9" type="ORF">BV898_04580</name>
</gene>
<keyword evidence="5" id="KW-0325">Glycoprotein</keyword>
<dbReference type="OrthoDB" id="5985602at2759"/>
<feature type="domain" description="APCDD1" evidence="8">
    <location>
        <begin position="29"/>
        <end position="282"/>
    </location>
</feature>
<keyword evidence="10" id="KW-1185">Reference proteome</keyword>
<evidence type="ECO:0000256" key="6">
    <source>
        <dbReference type="SAM" id="MobiDB-lite"/>
    </source>
</evidence>
<keyword evidence="2" id="KW-0812">Transmembrane</keyword>
<feature type="region of interest" description="Disordered" evidence="6">
    <location>
        <begin position="489"/>
        <end position="515"/>
    </location>
</feature>
<name>A0A1W0X1S6_HYPEX</name>
<dbReference type="GO" id="GO:0017147">
    <property type="term" value="F:Wnt-protein binding"/>
    <property type="evidence" value="ECO:0007669"/>
    <property type="project" value="InterPro"/>
</dbReference>
<dbReference type="Pfam" id="PF14921">
    <property type="entry name" value="APCDDC"/>
    <property type="match status" value="2"/>
</dbReference>
<evidence type="ECO:0000313" key="9">
    <source>
        <dbReference type="EMBL" id="OQV21371.1"/>
    </source>
</evidence>
<evidence type="ECO:0000256" key="3">
    <source>
        <dbReference type="ARBA" id="ARBA00022729"/>
    </source>
</evidence>
<evidence type="ECO:0000256" key="7">
    <source>
        <dbReference type="SAM" id="SignalP"/>
    </source>
</evidence>
<evidence type="ECO:0000259" key="8">
    <source>
        <dbReference type="SMART" id="SM01352"/>
    </source>
</evidence>
<feature type="chain" id="PRO_5012325513" description="APCDD1 domain-containing protein" evidence="7">
    <location>
        <begin position="19"/>
        <end position="555"/>
    </location>
</feature>
<dbReference type="PANTHER" id="PTHR31021">
    <property type="entry name" value="ADENOMATOSIS POLYPOSIS COLI DOWN-REGULATED 1"/>
    <property type="match status" value="1"/>
</dbReference>
<accession>A0A1W0X1S6</accession>
<sequence length="555" mass="62136">MWFELVLTGGLLNFVVLGKPADGGIDWNPCDGREMRVTAERPVALSGRWVSHRCEVRTGPKSLLRDYEFGYNTSFTLHQYYYSDDCTTPSYSLTIRGVLNEMKKSWMLPGAVDVDYTVTRITVMPYTQDQAELLQAAVLKICPLARFSAQSWSPFFSQEIFNYDLYPTTPLAGSAESGVSRIDVEFDCLEALNFTFDELYLIRLQRRRWRMPDDPGRHNGTIASRRELYTGETPRVAPADSGQEIHRPVSYLADFLIKTDSEITHCPVCRAIEAARSPSQPPVLRDRKHQPPFLQSELAGQWHSVSECESRPSGSFIRRILTLQPDSAEWQGEYQHYTEPDCQQRSFTILGSGTFTLEEPYALIPSAQKIDFLVVNASVTAHLDFVLQQLTAPNNSDCGLGTWFLNSPKDITPTNGCRLLGLTIPNADFNIVRLERDTFSNGLLFLGQDYQESAVPHPHNSPEHFENSATISLRPTSFQPALLQCPPRTQQRTTLSSSAATASSSSGGGSFSSTSKSLLTAHRRNHAERLKTTFSFIMKLSLFVGVPILLQAVAR</sequence>
<evidence type="ECO:0000256" key="2">
    <source>
        <dbReference type="ARBA" id="ARBA00022692"/>
    </source>
</evidence>
<dbReference type="AlphaFoldDB" id="A0A1W0X1S6"/>
<evidence type="ECO:0000313" key="10">
    <source>
        <dbReference type="Proteomes" id="UP000192578"/>
    </source>
</evidence>
<feature type="domain" description="APCDD1" evidence="8">
    <location>
        <begin position="283"/>
        <end position="487"/>
    </location>
</feature>
<protein>
    <recommendedName>
        <fullName evidence="8">APCDD1 domain-containing protein</fullName>
    </recommendedName>
</protein>
<feature type="signal peptide" evidence="7">
    <location>
        <begin position="1"/>
        <end position="18"/>
    </location>
</feature>
<keyword evidence="3 7" id="KW-0732">Signal</keyword>
<dbReference type="GO" id="GO:0005886">
    <property type="term" value="C:plasma membrane"/>
    <property type="evidence" value="ECO:0007669"/>
    <property type="project" value="InterPro"/>
</dbReference>
<organism evidence="9 10">
    <name type="scientific">Hypsibius exemplaris</name>
    <name type="common">Freshwater tardigrade</name>
    <dbReference type="NCBI Taxonomy" id="2072580"/>
    <lineage>
        <taxon>Eukaryota</taxon>
        <taxon>Metazoa</taxon>
        <taxon>Ecdysozoa</taxon>
        <taxon>Tardigrada</taxon>
        <taxon>Eutardigrada</taxon>
        <taxon>Parachela</taxon>
        <taxon>Hypsibioidea</taxon>
        <taxon>Hypsibiidae</taxon>
        <taxon>Hypsibius</taxon>
    </lineage>
</organism>
<evidence type="ECO:0000256" key="1">
    <source>
        <dbReference type="ARBA" id="ARBA00004167"/>
    </source>
</evidence>
<dbReference type="GO" id="GO:0030178">
    <property type="term" value="P:negative regulation of Wnt signaling pathway"/>
    <property type="evidence" value="ECO:0007669"/>
    <property type="project" value="InterPro"/>
</dbReference>
<dbReference type="EMBL" id="MTYJ01000023">
    <property type="protein sequence ID" value="OQV21371.1"/>
    <property type="molecule type" value="Genomic_DNA"/>
</dbReference>